<gene>
    <name evidence="4" type="ORF">EK0264_09180</name>
</gene>
<dbReference type="InParanoid" id="A0A7L4YNJ3"/>
<dbReference type="EMBL" id="CP047156">
    <property type="protein sequence ID" value="QHC00434.1"/>
    <property type="molecule type" value="Genomic_DNA"/>
</dbReference>
<dbReference type="Gene3D" id="2.60.200.20">
    <property type="match status" value="1"/>
</dbReference>
<dbReference type="RefSeq" id="WP_159544915.1">
    <property type="nucleotide sequence ID" value="NZ_CP047156.1"/>
</dbReference>
<name>A0A7L4YNJ3_9ACTN</name>
<dbReference type="InterPro" id="IPR008984">
    <property type="entry name" value="SMAD_FHA_dom_sf"/>
</dbReference>
<dbReference type="OrthoDB" id="277520at2"/>
<accession>A0A7L4YNJ3</accession>
<proteinExistence type="predicted"/>
<evidence type="ECO:0000259" key="3">
    <source>
        <dbReference type="PROSITE" id="PS50006"/>
    </source>
</evidence>
<dbReference type="Proteomes" id="UP000463857">
    <property type="component" value="Chromosome"/>
</dbReference>
<dbReference type="Pfam" id="PF00498">
    <property type="entry name" value="FHA"/>
    <property type="match status" value="1"/>
</dbReference>
<dbReference type="SMART" id="SM00240">
    <property type="entry name" value="FHA"/>
    <property type="match status" value="1"/>
</dbReference>
<dbReference type="KEGG" id="eke:EK0264_09180"/>
<dbReference type="AlphaFoldDB" id="A0A7L4YNJ3"/>
<feature type="domain" description="FHA" evidence="3">
    <location>
        <begin position="90"/>
        <end position="140"/>
    </location>
</feature>
<dbReference type="InterPro" id="IPR000253">
    <property type="entry name" value="FHA_dom"/>
</dbReference>
<dbReference type="InterPro" id="IPR050923">
    <property type="entry name" value="Cell_Proc_Reg/RNA_Proc"/>
</dbReference>
<dbReference type="PANTHER" id="PTHR23308">
    <property type="entry name" value="NUCLEAR INHIBITOR OF PROTEIN PHOSPHATASE-1"/>
    <property type="match status" value="1"/>
</dbReference>
<evidence type="ECO:0000256" key="1">
    <source>
        <dbReference type="ARBA" id="ARBA00022553"/>
    </source>
</evidence>
<protein>
    <submittedName>
        <fullName evidence="4">FHA domain-containing protein</fullName>
    </submittedName>
</protein>
<keyword evidence="1" id="KW-0597">Phosphoprotein</keyword>
<organism evidence="4 5">
    <name type="scientific">Epidermidibacterium keratini</name>
    <dbReference type="NCBI Taxonomy" id="1891644"/>
    <lineage>
        <taxon>Bacteria</taxon>
        <taxon>Bacillati</taxon>
        <taxon>Actinomycetota</taxon>
        <taxon>Actinomycetes</taxon>
        <taxon>Sporichthyales</taxon>
        <taxon>Sporichthyaceae</taxon>
        <taxon>Epidermidibacterium</taxon>
    </lineage>
</organism>
<evidence type="ECO:0000313" key="5">
    <source>
        <dbReference type="Proteomes" id="UP000463857"/>
    </source>
</evidence>
<sequence>MTPAIILQIMRFGFLALLWLFLFFIFRLIRADLTGSRPRSVAAAPPRTSPRSAPPRQGVAPAQRRHTPRQLVVTAGSLMGTRINLGSAPILIGRADDSTLVLTDDFASSRHARLTRRSDGEWLVEDLGSTNGTYLDRQRVSAPLHVPLGVPIRIGKTVLELRV</sequence>
<reference evidence="4 5" key="1">
    <citation type="journal article" date="2018" name="Int. J. Syst. Evol. Microbiol.">
        <title>Epidermidibacterium keratini gen. nov., sp. nov., a member of the family Sporichthyaceae, isolated from keratin epidermis.</title>
        <authorList>
            <person name="Lee D.G."/>
            <person name="Trujillo M.E."/>
            <person name="Kang S."/>
            <person name="Nam J.J."/>
            <person name="Kim Y.J."/>
        </authorList>
    </citation>
    <scope>NUCLEOTIDE SEQUENCE [LARGE SCALE GENOMIC DNA]</scope>
    <source>
        <strain evidence="4 5">EPI-7</strain>
    </source>
</reference>
<feature type="compositionally biased region" description="Low complexity" evidence="2">
    <location>
        <begin position="38"/>
        <end position="56"/>
    </location>
</feature>
<keyword evidence="5" id="KW-1185">Reference proteome</keyword>
<dbReference type="SUPFAM" id="SSF49879">
    <property type="entry name" value="SMAD/FHA domain"/>
    <property type="match status" value="1"/>
</dbReference>
<evidence type="ECO:0000256" key="2">
    <source>
        <dbReference type="SAM" id="MobiDB-lite"/>
    </source>
</evidence>
<evidence type="ECO:0000313" key="4">
    <source>
        <dbReference type="EMBL" id="QHC00434.1"/>
    </source>
</evidence>
<feature type="region of interest" description="Disordered" evidence="2">
    <location>
        <begin position="38"/>
        <end position="66"/>
    </location>
</feature>
<dbReference type="PROSITE" id="PS50006">
    <property type="entry name" value="FHA_DOMAIN"/>
    <property type="match status" value="1"/>
</dbReference>